<dbReference type="PRINTS" id="PR00781">
    <property type="entry name" value="LIPOSIGPTASE"/>
</dbReference>
<evidence type="ECO:0000256" key="1">
    <source>
        <dbReference type="ARBA" id="ARBA00006139"/>
    </source>
</evidence>
<dbReference type="Proteomes" id="UP000551848">
    <property type="component" value="Unassembled WGS sequence"/>
</dbReference>
<keyword evidence="6 9" id="KW-0378">Hydrolase</keyword>
<keyword evidence="3 9" id="KW-0645">Protease</keyword>
<evidence type="ECO:0000256" key="4">
    <source>
        <dbReference type="ARBA" id="ARBA00022692"/>
    </source>
</evidence>
<keyword evidence="4 9" id="KW-0812">Transmembrane</keyword>
<gene>
    <name evidence="9 12" type="primary">lspA</name>
    <name evidence="12" type="ORF">H2072_00610</name>
</gene>
<proteinExistence type="inferred from homology"/>
<keyword evidence="8 9" id="KW-0472">Membrane</keyword>
<feature type="transmembrane region" description="Helical" evidence="9">
    <location>
        <begin position="78"/>
        <end position="96"/>
    </location>
</feature>
<keyword evidence="7 9" id="KW-1133">Transmembrane helix</keyword>
<sequence length="148" mass="16686">MLFLIAIDLLSKSIAEQYLEFGQVLPLISIIDFLLVYNSGIAFSILDVNNMILSFGLSILGLIIVGYLHALYREQESFIYRIIFILIISGALGNILDRLLDGVVTDFLYLHYGNISFFVFNLADAFISVGAALFLIMELKKYLYNSEP</sequence>
<comment type="function">
    <text evidence="9 10">This protein specifically catalyzes the removal of signal peptides from prolipoproteins.</text>
</comment>
<dbReference type="UniPathway" id="UPA00665"/>
<evidence type="ECO:0000256" key="9">
    <source>
        <dbReference type="HAMAP-Rule" id="MF_00161"/>
    </source>
</evidence>
<evidence type="ECO:0000313" key="13">
    <source>
        <dbReference type="Proteomes" id="UP000551848"/>
    </source>
</evidence>
<comment type="catalytic activity">
    <reaction evidence="9 10">
        <text>Release of signal peptides from bacterial membrane prolipoproteins. Hydrolyzes -Xaa-Yaa-Zaa-|-(S,diacylglyceryl)Cys-, in which Xaa is hydrophobic (preferably Leu), and Yaa (Ala or Ser) and Zaa (Gly or Ala) have small, neutral side chains.</text>
        <dbReference type="EC" id="3.4.23.36"/>
    </reaction>
</comment>
<feature type="transmembrane region" description="Helical" evidence="9">
    <location>
        <begin position="52"/>
        <end position="72"/>
    </location>
</feature>
<dbReference type="InterPro" id="IPR001872">
    <property type="entry name" value="Peptidase_A8"/>
</dbReference>
<evidence type="ECO:0000256" key="11">
    <source>
        <dbReference type="RuleBase" id="RU004181"/>
    </source>
</evidence>
<keyword evidence="5 9" id="KW-0064">Aspartyl protease</keyword>
<evidence type="ECO:0000256" key="8">
    <source>
        <dbReference type="ARBA" id="ARBA00023136"/>
    </source>
</evidence>
<evidence type="ECO:0000256" key="10">
    <source>
        <dbReference type="RuleBase" id="RU000594"/>
    </source>
</evidence>
<name>A0A838XS84_9GAMM</name>
<organism evidence="12 13">
    <name type="scientific">SAR86 cluster bacterium</name>
    <dbReference type="NCBI Taxonomy" id="2030880"/>
    <lineage>
        <taxon>Bacteria</taxon>
        <taxon>Pseudomonadati</taxon>
        <taxon>Pseudomonadota</taxon>
        <taxon>Gammaproteobacteria</taxon>
        <taxon>SAR86 cluster</taxon>
    </lineage>
</organism>
<dbReference type="HAMAP" id="MF_00161">
    <property type="entry name" value="LspA"/>
    <property type="match status" value="1"/>
</dbReference>
<dbReference type="EMBL" id="JACETL010000002">
    <property type="protein sequence ID" value="MBA4692228.1"/>
    <property type="molecule type" value="Genomic_DNA"/>
</dbReference>
<evidence type="ECO:0000256" key="5">
    <source>
        <dbReference type="ARBA" id="ARBA00022750"/>
    </source>
</evidence>
<dbReference type="Pfam" id="PF01252">
    <property type="entry name" value="Peptidase_A8"/>
    <property type="match status" value="1"/>
</dbReference>
<keyword evidence="2 9" id="KW-1003">Cell membrane</keyword>
<evidence type="ECO:0000256" key="3">
    <source>
        <dbReference type="ARBA" id="ARBA00022670"/>
    </source>
</evidence>
<dbReference type="GO" id="GO:0005886">
    <property type="term" value="C:plasma membrane"/>
    <property type="evidence" value="ECO:0007669"/>
    <property type="project" value="UniProtKB-SubCell"/>
</dbReference>
<dbReference type="PANTHER" id="PTHR33695">
    <property type="entry name" value="LIPOPROTEIN SIGNAL PEPTIDASE"/>
    <property type="match status" value="1"/>
</dbReference>
<evidence type="ECO:0000313" key="12">
    <source>
        <dbReference type="EMBL" id="MBA4692228.1"/>
    </source>
</evidence>
<comment type="caution">
    <text evidence="12">The sequence shown here is derived from an EMBL/GenBank/DDBJ whole genome shotgun (WGS) entry which is preliminary data.</text>
</comment>
<dbReference type="PROSITE" id="PS00855">
    <property type="entry name" value="SPASE_II"/>
    <property type="match status" value="1"/>
</dbReference>
<dbReference type="AlphaFoldDB" id="A0A838XS84"/>
<dbReference type="NCBIfam" id="TIGR00077">
    <property type="entry name" value="lspA"/>
    <property type="match status" value="1"/>
</dbReference>
<evidence type="ECO:0000256" key="7">
    <source>
        <dbReference type="ARBA" id="ARBA00022989"/>
    </source>
</evidence>
<accession>A0A838XS84</accession>
<comment type="similarity">
    <text evidence="1 9 11">Belongs to the peptidase A8 family.</text>
</comment>
<reference evidence="12 13" key="1">
    <citation type="submission" date="2020-06" db="EMBL/GenBank/DDBJ databases">
        <title>Dysbiosis in marine aquaculture revealed through microbiome analysis: reverse ecology for environmental sustainability.</title>
        <authorList>
            <person name="Haro-Moreno J.M."/>
            <person name="Coutinho F.H."/>
            <person name="Zaragoza-Solas A."/>
            <person name="Picazo A."/>
            <person name="Almagro-Moreno S."/>
            <person name="Lopez-Perez M."/>
        </authorList>
    </citation>
    <scope>NUCLEOTIDE SEQUENCE [LARGE SCALE GENOMIC DNA]</scope>
    <source>
        <strain evidence="12">MCMED-G41</strain>
    </source>
</reference>
<feature type="transmembrane region" description="Helical" evidence="9">
    <location>
        <begin position="117"/>
        <end position="137"/>
    </location>
</feature>
<feature type="active site" evidence="9">
    <location>
        <position position="124"/>
    </location>
</feature>
<dbReference type="PANTHER" id="PTHR33695:SF1">
    <property type="entry name" value="LIPOPROTEIN SIGNAL PEPTIDASE"/>
    <property type="match status" value="1"/>
</dbReference>
<feature type="active site" evidence="9">
    <location>
        <position position="106"/>
    </location>
</feature>
<evidence type="ECO:0000256" key="6">
    <source>
        <dbReference type="ARBA" id="ARBA00022801"/>
    </source>
</evidence>
<feature type="transmembrane region" description="Helical" evidence="9">
    <location>
        <begin position="25"/>
        <end position="45"/>
    </location>
</feature>
<evidence type="ECO:0000256" key="2">
    <source>
        <dbReference type="ARBA" id="ARBA00022475"/>
    </source>
</evidence>
<comment type="subcellular location">
    <subcellularLocation>
        <location evidence="9">Cell membrane</location>
        <topology evidence="9">Multi-pass membrane protein</topology>
    </subcellularLocation>
</comment>
<dbReference type="GO" id="GO:0006508">
    <property type="term" value="P:proteolysis"/>
    <property type="evidence" value="ECO:0007669"/>
    <property type="project" value="UniProtKB-KW"/>
</dbReference>
<protein>
    <recommendedName>
        <fullName evidence="9">Lipoprotein signal peptidase</fullName>
        <ecNumber evidence="9">3.4.23.36</ecNumber>
    </recommendedName>
    <alternativeName>
        <fullName evidence="9">Prolipoprotein signal peptidase</fullName>
    </alternativeName>
    <alternativeName>
        <fullName evidence="9">Signal peptidase II</fullName>
        <shortName evidence="9">SPase II</shortName>
    </alternativeName>
</protein>
<dbReference type="GO" id="GO:0004190">
    <property type="term" value="F:aspartic-type endopeptidase activity"/>
    <property type="evidence" value="ECO:0007669"/>
    <property type="project" value="UniProtKB-UniRule"/>
</dbReference>
<dbReference type="EC" id="3.4.23.36" evidence="9"/>
<comment type="pathway">
    <text evidence="9">Protein modification; lipoprotein biosynthesis (signal peptide cleavage).</text>
</comment>